<dbReference type="RefSeq" id="WP_203735605.1">
    <property type="nucleotide sequence ID" value="NZ_BAAATX010000047.1"/>
</dbReference>
<feature type="region of interest" description="Disordered" evidence="1">
    <location>
        <begin position="34"/>
        <end position="61"/>
    </location>
</feature>
<feature type="region of interest" description="Disordered" evidence="1">
    <location>
        <begin position="76"/>
        <end position="123"/>
    </location>
</feature>
<reference evidence="3 4" key="1">
    <citation type="submission" date="2021-01" db="EMBL/GenBank/DDBJ databases">
        <title>Whole genome shotgun sequence of Actinoplanes durhamensis NBRC 14914.</title>
        <authorList>
            <person name="Komaki H."/>
            <person name="Tamura T."/>
        </authorList>
    </citation>
    <scope>NUCLEOTIDE SEQUENCE [LARGE SCALE GENOMIC DNA]</scope>
    <source>
        <strain evidence="3 4">NBRC 14914</strain>
    </source>
</reference>
<organism evidence="3 4">
    <name type="scientific">Paractinoplanes durhamensis</name>
    <dbReference type="NCBI Taxonomy" id="113563"/>
    <lineage>
        <taxon>Bacteria</taxon>
        <taxon>Bacillati</taxon>
        <taxon>Actinomycetota</taxon>
        <taxon>Actinomycetes</taxon>
        <taxon>Micromonosporales</taxon>
        <taxon>Micromonosporaceae</taxon>
        <taxon>Paractinoplanes</taxon>
    </lineage>
</organism>
<feature type="compositionally biased region" description="Polar residues" evidence="1">
    <location>
        <begin position="39"/>
        <end position="57"/>
    </location>
</feature>
<feature type="compositionally biased region" description="Low complexity" evidence="1">
    <location>
        <begin position="86"/>
        <end position="103"/>
    </location>
</feature>
<evidence type="ECO:0000256" key="2">
    <source>
        <dbReference type="SAM" id="SignalP"/>
    </source>
</evidence>
<dbReference type="PROSITE" id="PS51318">
    <property type="entry name" value="TAT"/>
    <property type="match status" value="1"/>
</dbReference>
<evidence type="ECO:0000313" key="4">
    <source>
        <dbReference type="Proteomes" id="UP000637628"/>
    </source>
</evidence>
<accession>A0ABQ3ZDZ9</accession>
<dbReference type="EMBL" id="BOML01000089">
    <property type="protein sequence ID" value="GIE07769.1"/>
    <property type="molecule type" value="Genomic_DNA"/>
</dbReference>
<name>A0ABQ3ZDZ9_9ACTN</name>
<protein>
    <submittedName>
        <fullName evidence="3">Uncharacterized protein</fullName>
    </submittedName>
</protein>
<dbReference type="Proteomes" id="UP000637628">
    <property type="component" value="Unassembled WGS sequence"/>
</dbReference>
<sequence>MTDPGARRTQLTGVALLAPTAAALLAGAVTWATAHEPGKTTTTTAGVPSTRPSTADAEQQRRIREVAQLRDQVASLREELDGLPKPSAATTARRPSPARTSKPAARKPARTTPPPVQATTGAS</sequence>
<proteinExistence type="predicted"/>
<feature type="chain" id="PRO_5046572906" evidence="2">
    <location>
        <begin position="35"/>
        <end position="123"/>
    </location>
</feature>
<feature type="signal peptide" evidence="2">
    <location>
        <begin position="1"/>
        <end position="34"/>
    </location>
</feature>
<evidence type="ECO:0000256" key="1">
    <source>
        <dbReference type="SAM" id="MobiDB-lite"/>
    </source>
</evidence>
<dbReference type="InterPro" id="IPR006311">
    <property type="entry name" value="TAT_signal"/>
</dbReference>
<comment type="caution">
    <text evidence="3">The sequence shown here is derived from an EMBL/GenBank/DDBJ whole genome shotgun (WGS) entry which is preliminary data.</text>
</comment>
<gene>
    <name evidence="3" type="ORF">Adu01nite_91190</name>
</gene>
<evidence type="ECO:0000313" key="3">
    <source>
        <dbReference type="EMBL" id="GIE07769.1"/>
    </source>
</evidence>
<keyword evidence="2" id="KW-0732">Signal</keyword>
<keyword evidence="4" id="KW-1185">Reference proteome</keyword>